<proteinExistence type="predicted"/>
<evidence type="ECO:0000256" key="1">
    <source>
        <dbReference type="SAM" id="MobiDB-lite"/>
    </source>
</evidence>
<sequence>MIPALNGFRSTTGIAVARARPAPRPRPPQPARFRPAERALLLAQPGIGRRTLAVLEAAGVGSLLELLLLEPAEIAGLALTRPAPLLQFLDGCRSAELVVQSLVATRTQSRPAALAA</sequence>
<organism evidence="2 3">
    <name type="scientific">Ideonella alba</name>
    <dbReference type="NCBI Taxonomy" id="2824118"/>
    <lineage>
        <taxon>Bacteria</taxon>
        <taxon>Pseudomonadati</taxon>
        <taxon>Pseudomonadota</taxon>
        <taxon>Betaproteobacteria</taxon>
        <taxon>Burkholderiales</taxon>
        <taxon>Sphaerotilaceae</taxon>
        <taxon>Ideonella</taxon>
    </lineage>
</organism>
<evidence type="ECO:0000313" key="3">
    <source>
        <dbReference type="Proteomes" id="UP000676246"/>
    </source>
</evidence>
<evidence type="ECO:0000313" key="2">
    <source>
        <dbReference type="EMBL" id="MBQ0928916.1"/>
    </source>
</evidence>
<dbReference type="EMBL" id="JAGQDD010000001">
    <property type="protein sequence ID" value="MBQ0928916.1"/>
    <property type="molecule type" value="Genomic_DNA"/>
</dbReference>
<reference evidence="2 3" key="1">
    <citation type="submission" date="2021-04" db="EMBL/GenBank/DDBJ databases">
        <title>The genome sequence of Ideonella sp. 3Y2.</title>
        <authorList>
            <person name="Liu Y."/>
        </authorList>
    </citation>
    <scope>NUCLEOTIDE SEQUENCE [LARGE SCALE GENOMIC DNA]</scope>
    <source>
        <strain evidence="2 3">3Y2</strain>
    </source>
</reference>
<dbReference type="AlphaFoldDB" id="A0A940Y9M7"/>
<accession>A0A940Y9M7</accession>
<gene>
    <name evidence="2" type="ORF">KAK03_00360</name>
</gene>
<comment type="caution">
    <text evidence="2">The sequence shown here is derived from an EMBL/GenBank/DDBJ whole genome shotgun (WGS) entry which is preliminary data.</text>
</comment>
<dbReference type="RefSeq" id="WP_210851033.1">
    <property type="nucleotide sequence ID" value="NZ_JAGQDD010000001.1"/>
</dbReference>
<feature type="region of interest" description="Disordered" evidence="1">
    <location>
        <begin position="1"/>
        <end position="33"/>
    </location>
</feature>
<name>A0A940Y9M7_9BURK</name>
<keyword evidence="3" id="KW-1185">Reference proteome</keyword>
<protein>
    <submittedName>
        <fullName evidence="2">Uncharacterized protein</fullName>
    </submittedName>
</protein>
<dbReference type="Proteomes" id="UP000676246">
    <property type="component" value="Unassembled WGS sequence"/>
</dbReference>